<accession>A0A645F6S0</accession>
<proteinExistence type="predicted"/>
<reference evidence="1" key="1">
    <citation type="submission" date="2019-08" db="EMBL/GenBank/DDBJ databases">
        <authorList>
            <person name="Kucharzyk K."/>
            <person name="Murdoch R.W."/>
            <person name="Higgins S."/>
            <person name="Loffler F."/>
        </authorList>
    </citation>
    <scope>NUCLEOTIDE SEQUENCE</scope>
</reference>
<name>A0A645F6S0_9ZZZZ</name>
<comment type="caution">
    <text evidence="1">The sequence shown here is derived from an EMBL/GenBank/DDBJ whole genome shotgun (WGS) entry which is preliminary data.</text>
</comment>
<dbReference type="AlphaFoldDB" id="A0A645F6S0"/>
<gene>
    <name evidence="1" type="ORF">SDC9_156635</name>
</gene>
<evidence type="ECO:0000313" key="1">
    <source>
        <dbReference type="EMBL" id="MPN09346.1"/>
    </source>
</evidence>
<dbReference type="EMBL" id="VSSQ01055443">
    <property type="protein sequence ID" value="MPN09346.1"/>
    <property type="molecule type" value="Genomic_DNA"/>
</dbReference>
<protein>
    <submittedName>
        <fullName evidence="1">Uncharacterized protein</fullName>
    </submittedName>
</protein>
<organism evidence="1">
    <name type="scientific">bioreactor metagenome</name>
    <dbReference type="NCBI Taxonomy" id="1076179"/>
    <lineage>
        <taxon>unclassified sequences</taxon>
        <taxon>metagenomes</taxon>
        <taxon>ecological metagenomes</taxon>
    </lineage>
</organism>
<sequence length="84" mass="9542">MVDAYLFNTMVVRCLDNFTKLDIDVVIHHHTKDSSKVRGLANANTKAWASKFKANFRLVPDGSKIGLLEIEKDGYRCIVTRTML</sequence>